<comment type="pathway">
    <text evidence="3">Amino-sugar metabolism; N-acetylmuramate degradation.</text>
</comment>
<dbReference type="PANTHER" id="PTHR10088:SF4">
    <property type="entry name" value="GLUCOKINASE REGULATORY PROTEIN"/>
    <property type="match status" value="1"/>
</dbReference>
<comment type="function">
    <text evidence="3">Specifically catalyzes the cleavage of the D-lactyl ether substituent of MurNAc 6-phosphate, producing GlcNAc 6-phosphate and D-lactate.</text>
</comment>
<comment type="miscellaneous">
    <text evidence="3">A lyase-type mechanism (elimination/hydration) is suggested for the cleavage of the lactyl ether bond of MurNAc 6-phosphate, with the formation of an alpha,beta-unsaturated aldehyde intermediate with (E)-stereochemistry, followed by the syn addition of water to give product.</text>
</comment>
<keyword evidence="2 3" id="KW-0119">Carbohydrate metabolism</keyword>
<feature type="domain" description="SIS" evidence="4">
    <location>
        <begin position="54"/>
        <end position="217"/>
    </location>
</feature>
<evidence type="ECO:0000259" key="4">
    <source>
        <dbReference type="PROSITE" id="PS51464"/>
    </source>
</evidence>
<dbReference type="PANTHER" id="PTHR10088">
    <property type="entry name" value="GLUCOKINASE REGULATORY PROTEIN"/>
    <property type="match status" value="1"/>
</dbReference>
<keyword evidence="1 3" id="KW-0456">Lyase</keyword>
<dbReference type="Pfam" id="PF22645">
    <property type="entry name" value="GKRP_SIS_N"/>
    <property type="match status" value="1"/>
</dbReference>
<dbReference type="SUPFAM" id="SSF53697">
    <property type="entry name" value="SIS domain"/>
    <property type="match status" value="1"/>
</dbReference>
<dbReference type="NCBIfam" id="TIGR00274">
    <property type="entry name" value="N-acetylmuramic acid 6-phosphate etherase"/>
    <property type="match status" value="1"/>
</dbReference>
<dbReference type="RefSeq" id="WP_028975943.1">
    <property type="nucleotide sequence ID" value="NZ_CP025688.1"/>
</dbReference>
<reference evidence="5 6" key="1">
    <citation type="submission" date="2018-01" db="EMBL/GenBank/DDBJ databases">
        <title>Complete genome sequencing of Sporolactobacillus terrae DLG3.</title>
        <authorList>
            <person name="Nam Y.-D."/>
            <person name="Kang J."/>
            <person name="Chung W.-H."/>
        </authorList>
    </citation>
    <scope>NUCLEOTIDE SEQUENCE [LARGE SCALE GENOMIC DNA]</scope>
    <source>
        <strain evidence="5 6">DLG3</strain>
    </source>
</reference>
<evidence type="ECO:0000256" key="3">
    <source>
        <dbReference type="HAMAP-Rule" id="MF_00068"/>
    </source>
</evidence>
<dbReference type="Pfam" id="PF20741">
    <property type="entry name" value="GKRP-like_C"/>
    <property type="match status" value="1"/>
</dbReference>
<dbReference type="EMBL" id="CP025688">
    <property type="protein sequence ID" value="QAA23126.1"/>
    <property type="molecule type" value="Genomic_DNA"/>
</dbReference>
<dbReference type="InterPro" id="IPR005486">
    <property type="entry name" value="Glucokinase_regulatory_CS"/>
</dbReference>
<dbReference type="NCBIfam" id="NF009222">
    <property type="entry name" value="PRK12570.1"/>
    <property type="match status" value="1"/>
</dbReference>
<comment type="catalytic activity">
    <reaction evidence="3">
        <text>N-acetyl-D-muramate 6-phosphate + H2O = N-acetyl-D-glucosamine 6-phosphate + (R)-lactate</text>
        <dbReference type="Rhea" id="RHEA:26410"/>
        <dbReference type="ChEBI" id="CHEBI:15377"/>
        <dbReference type="ChEBI" id="CHEBI:16004"/>
        <dbReference type="ChEBI" id="CHEBI:57513"/>
        <dbReference type="ChEBI" id="CHEBI:58722"/>
        <dbReference type="EC" id="4.2.1.126"/>
    </reaction>
</comment>
<organism evidence="5 6">
    <name type="scientific">Sporolactobacillus terrae</name>
    <dbReference type="NCBI Taxonomy" id="269673"/>
    <lineage>
        <taxon>Bacteria</taxon>
        <taxon>Bacillati</taxon>
        <taxon>Bacillota</taxon>
        <taxon>Bacilli</taxon>
        <taxon>Bacillales</taxon>
        <taxon>Sporolactobacillaceae</taxon>
        <taxon>Sporolactobacillus</taxon>
    </lineage>
</organism>
<feature type="active site" description="Proton donor" evidence="3">
    <location>
        <position position="82"/>
    </location>
</feature>
<sequence>MKKNLATERRNQKTMNLDTMSLHELLTMMNHEDQTVPHAIEQALPAIEQATQHVVSSFKAGGRLIYMGAGTSGRLGVLDASECLPTFSVSPEMVKGLIAGGEKALTMAIEGAEDSKELGGEDLKQQLISSKDTVIGIAASGCTPYVIGGLTYAKSQGAKTVSLACNTEAAISRYADTAIEIETGPEVLTGSTRLKAGTAQKMVLNMISTASMVQIGKVYGNLMVDVQPSNSKLIDRAKRIIEEATGTDRNTAEEKFIQANHNVKAAIVMTLLHCTYDEAIVRLNAAHGFVRKTLKEE</sequence>
<dbReference type="PROSITE" id="PS51464">
    <property type="entry name" value="SIS"/>
    <property type="match status" value="1"/>
</dbReference>
<dbReference type="InterPro" id="IPR005488">
    <property type="entry name" value="Etherase_MurQ"/>
</dbReference>
<dbReference type="InterPro" id="IPR001347">
    <property type="entry name" value="SIS_dom"/>
</dbReference>
<accession>A0ABX5Q938</accession>
<evidence type="ECO:0000256" key="2">
    <source>
        <dbReference type="ARBA" id="ARBA00023277"/>
    </source>
</evidence>
<dbReference type="CDD" id="cd05007">
    <property type="entry name" value="SIS_Etherase"/>
    <property type="match status" value="1"/>
</dbReference>
<evidence type="ECO:0000313" key="6">
    <source>
        <dbReference type="Proteomes" id="UP000285882"/>
    </source>
</evidence>
<feature type="active site" evidence="3">
    <location>
        <position position="113"/>
    </location>
</feature>
<dbReference type="PROSITE" id="PS01272">
    <property type="entry name" value="GCKR"/>
    <property type="match status" value="1"/>
</dbReference>
<dbReference type="NCBIfam" id="NF003915">
    <property type="entry name" value="PRK05441.1"/>
    <property type="match status" value="1"/>
</dbReference>
<evidence type="ECO:0000256" key="1">
    <source>
        <dbReference type="ARBA" id="ARBA00023239"/>
    </source>
</evidence>
<keyword evidence="6" id="KW-1185">Reference proteome</keyword>
<name>A0ABX5Q938_9BACL</name>
<evidence type="ECO:0000313" key="5">
    <source>
        <dbReference type="EMBL" id="QAA23126.1"/>
    </source>
</evidence>
<protein>
    <recommendedName>
        <fullName evidence="3">N-acetylmuramic acid 6-phosphate etherase</fullName>
        <shortName evidence="3">MurNAc-6-P etherase</shortName>
        <ecNumber evidence="3">4.2.1.126</ecNumber>
    </recommendedName>
    <alternativeName>
        <fullName evidence="3">N-acetylmuramic acid 6-phosphate hydrolase</fullName>
    </alternativeName>
    <alternativeName>
        <fullName evidence="3">N-acetylmuramic acid 6-phosphate lyase</fullName>
    </alternativeName>
</protein>
<dbReference type="HAMAP" id="MF_00068">
    <property type="entry name" value="MurQ"/>
    <property type="match status" value="1"/>
</dbReference>
<proteinExistence type="inferred from homology"/>
<dbReference type="InterPro" id="IPR046348">
    <property type="entry name" value="SIS_dom_sf"/>
</dbReference>
<comment type="subunit">
    <text evidence="3">Homodimer.</text>
</comment>
<gene>
    <name evidence="3 5" type="primary">murQ</name>
    <name evidence="5" type="ORF">C0674_11070</name>
</gene>
<dbReference type="Proteomes" id="UP000285882">
    <property type="component" value="Chromosome"/>
</dbReference>
<dbReference type="Gene3D" id="1.10.8.1080">
    <property type="match status" value="1"/>
</dbReference>
<comment type="similarity">
    <text evidence="3">Belongs to the GCKR-like family. MurNAc-6-P etherase subfamily.</text>
</comment>
<dbReference type="InterPro" id="IPR040190">
    <property type="entry name" value="MURQ/GCKR"/>
</dbReference>
<dbReference type="EC" id="4.2.1.126" evidence="3"/>
<dbReference type="Gene3D" id="3.40.50.10490">
    <property type="entry name" value="Glucose-6-phosphate isomerase like protein, domain 1"/>
    <property type="match status" value="1"/>
</dbReference>